<feature type="signal peptide" evidence="2">
    <location>
        <begin position="1"/>
        <end position="25"/>
    </location>
</feature>
<dbReference type="Pfam" id="PF00304">
    <property type="entry name" value="Gamma-thionin"/>
    <property type="match status" value="1"/>
</dbReference>
<reference evidence="4 5" key="1">
    <citation type="journal article" date="2010" name="Nature">
        <title>Genome sequencing and analysis of the model grass Brachypodium distachyon.</title>
        <authorList>
            <consortium name="International Brachypodium Initiative"/>
        </authorList>
    </citation>
    <scope>NUCLEOTIDE SEQUENCE [LARGE SCALE GENOMIC DNA]</scope>
    <source>
        <strain evidence="4">Bd21</strain>
        <strain evidence="5">cv. Bd21</strain>
    </source>
</reference>
<feature type="region of interest" description="Disordered" evidence="1">
    <location>
        <begin position="92"/>
        <end position="128"/>
    </location>
</feature>
<dbReference type="Gramene" id="KQK11373">
    <property type="protein sequence ID" value="KQK11373"/>
    <property type="gene ID" value="BRADI_2g59780v3"/>
</dbReference>
<evidence type="ECO:0000313" key="6">
    <source>
        <dbReference type="Proteomes" id="UP000008810"/>
    </source>
</evidence>
<dbReference type="GeneID" id="112271069"/>
<protein>
    <recommendedName>
        <fullName evidence="3">Knottins-like domain-containing protein</fullName>
    </recommendedName>
</protein>
<dbReference type="AlphaFoldDB" id="I1HUW4"/>
<gene>
    <name evidence="5" type="primary">LOC112271069</name>
    <name evidence="4" type="ORF">BRADI_2g59780v3</name>
</gene>
<dbReference type="InterPro" id="IPR036574">
    <property type="entry name" value="Scorpion_toxin-like_sf"/>
</dbReference>
<evidence type="ECO:0000256" key="1">
    <source>
        <dbReference type="SAM" id="MobiDB-lite"/>
    </source>
</evidence>
<evidence type="ECO:0000256" key="2">
    <source>
        <dbReference type="SAM" id="SignalP"/>
    </source>
</evidence>
<dbReference type="GO" id="GO:0006952">
    <property type="term" value="P:defense response"/>
    <property type="evidence" value="ECO:0000318"/>
    <property type="project" value="GO_Central"/>
</dbReference>
<evidence type="ECO:0000259" key="3">
    <source>
        <dbReference type="Pfam" id="PF00304"/>
    </source>
</evidence>
<reference evidence="4" key="2">
    <citation type="submission" date="2017-06" db="EMBL/GenBank/DDBJ databases">
        <title>WGS assembly of Brachypodium distachyon.</title>
        <authorList>
            <consortium name="The International Brachypodium Initiative"/>
            <person name="Lucas S."/>
            <person name="Harmon-Smith M."/>
            <person name="Lail K."/>
            <person name="Tice H."/>
            <person name="Grimwood J."/>
            <person name="Bruce D."/>
            <person name="Barry K."/>
            <person name="Shu S."/>
            <person name="Lindquist E."/>
            <person name="Wang M."/>
            <person name="Pitluck S."/>
            <person name="Vogel J.P."/>
            <person name="Garvin D.F."/>
            <person name="Mockler T.C."/>
            <person name="Schmutz J."/>
            <person name="Rokhsar D."/>
            <person name="Bevan M.W."/>
        </authorList>
    </citation>
    <scope>NUCLEOTIDE SEQUENCE</scope>
    <source>
        <strain evidence="4">Bd21</strain>
    </source>
</reference>
<reference evidence="5" key="3">
    <citation type="submission" date="2018-08" db="UniProtKB">
        <authorList>
            <consortium name="EnsemblPlants"/>
        </authorList>
    </citation>
    <scope>IDENTIFICATION</scope>
    <source>
        <strain evidence="5">cv. Bd21</strain>
    </source>
</reference>
<feature type="domain" description="Knottins-like" evidence="3">
    <location>
        <begin position="30"/>
        <end position="85"/>
    </location>
</feature>
<keyword evidence="6" id="KW-1185">Reference proteome</keyword>
<name>I1HUW4_BRADI</name>
<dbReference type="HOGENOM" id="CLU_1962615_0_0_1"/>
<organism evidence="4">
    <name type="scientific">Brachypodium distachyon</name>
    <name type="common">Purple false brome</name>
    <name type="synonym">Trachynia distachya</name>
    <dbReference type="NCBI Taxonomy" id="15368"/>
    <lineage>
        <taxon>Eukaryota</taxon>
        <taxon>Viridiplantae</taxon>
        <taxon>Streptophyta</taxon>
        <taxon>Embryophyta</taxon>
        <taxon>Tracheophyta</taxon>
        <taxon>Spermatophyta</taxon>
        <taxon>Magnoliopsida</taxon>
        <taxon>Liliopsida</taxon>
        <taxon>Poales</taxon>
        <taxon>Poaceae</taxon>
        <taxon>BOP clade</taxon>
        <taxon>Pooideae</taxon>
        <taxon>Stipodae</taxon>
        <taxon>Brachypodieae</taxon>
        <taxon>Brachypodium</taxon>
    </lineage>
</organism>
<dbReference type="OMA" id="ILPRCIC"/>
<dbReference type="EMBL" id="CM000881">
    <property type="protein sequence ID" value="KQK11373.1"/>
    <property type="molecule type" value="Genomic_DNA"/>
</dbReference>
<evidence type="ECO:0000313" key="5">
    <source>
        <dbReference type="EnsemblPlants" id="KQK11373"/>
    </source>
</evidence>
<dbReference type="Gene3D" id="3.30.30.10">
    <property type="entry name" value="Knottin, scorpion toxin-like"/>
    <property type="match status" value="1"/>
</dbReference>
<proteinExistence type="predicted"/>
<dbReference type="Proteomes" id="UP000008810">
    <property type="component" value="Chromosome 2"/>
</dbReference>
<keyword evidence="2" id="KW-0732">Signal</keyword>
<dbReference type="RefSeq" id="XP_024315745.1">
    <property type="nucleotide sequence ID" value="XM_024459977.1"/>
</dbReference>
<sequence>MAFNSAHVFFTLGFLLLMASGGVEALHWFCNIPSGSFHGPCMSNDHCLAACKSEYYNGDKSKPFTGGQCSLSGSILPRCICSIFCGPPMAEHDDPETHRHHHPPLPPPSEGPELSPPHHHAPPPRHHH</sequence>
<feature type="compositionally biased region" description="Basic residues" evidence="1">
    <location>
        <begin position="117"/>
        <end position="128"/>
    </location>
</feature>
<accession>I1HUW4</accession>
<dbReference type="EnsemblPlants" id="KQK11373">
    <property type="protein sequence ID" value="KQK11373"/>
    <property type="gene ID" value="BRADI_2g59780v3"/>
</dbReference>
<feature type="chain" id="PRO_5014094881" description="Knottins-like domain-containing protein" evidence="2">
    <location>
        <begin position="26"/>
        <end position="128"/>
    </location>
</feature>
<evidence type="ECO:0000313" key="4">
    <source>
        <dbReference type="EMBL" id="KQK11373.1"/>
    </source>
</evidence>
<dbReference type="InterPro" id="IPR003614">
    <property type="entry name" value="Knottins"/>
</dbReference>